<organism evidence="1 2">
    <name type="scientific">Spiroplasma clarkii</name>
    <dbReference type="NCBI Taxonomy" id="2139"/>
    <lineage>
        <taxon>Bacteria</taxon>
        <taxon>Bacillati</taxon>
        <taxon>Mycoplasmatota</taxon>
        <taxon>Mollicutes</taxon>
        <taxon>Entomoplasmatales</taxon>
        <taxon>Spiroplasmataceae</taxon>
        <taxon>Spiroplasma</taxon>
    </lineage>
</organism>
<proteinExistence type="predicted"/>
<sequence>MNEIAIINNHLPESNYPEDFKNISAVVIGAKVFDLKIYFLNGHTKFNDKDSYEVITVFEDNQTHDFSSSNKIEFRAQVYVTDDNQLDSPISSNLENASMKKFNESEFYKNPRVLTTWVLDTEFINNKSKILITVSIKEPTSEKINYYTSSVIVNLDRTKFLNFQNGLIEDKNYFTELAMTYNKDTDSYDEDFHSLVSFRIYYEFQAKPNLLDFNLVINWSLFEWKVEERKHLNKIVLKLLKNIYNPSYCKVIFETKTYLKNNRRNYDFEITSAGDFPYENGSAMYTDIWTKYDADLGEVVETKKDKAAKNGIVLNPNDKTPTVFVREVTIGTFKLVFSQTGDNITDQYSIVGTSNIDLKDYAEYQINYSLKEWEKISSSAKGVTKFLEKYEKVIFGV</sequence>
<evidence type="ECO:0000313" key="2">
    <source>
        <dbReference type="Proteomes" id="UP000231179"/>
    </source>
</evidence>
<dbReference type="EMBL" id="CP024870">
    <property type="protein sequence ID" value="ATX70593.1"/>
    <property type="molecule type" value="Genomic_DNA"/>
</dbReference>
<protein>
    <submittedName>
        <fullName evidence="1">Uncharacterized protein</fullName>
    </submittedName>
</protein>
<keyword evidence="2" id="KW-1185">Reference proteome</keyword>
<accession>A0A2K8KFX4</accession>
<reference evidence="1 2" key="1">
    <citation type="submission" date="2017-11" db="EMBL/GenBank/DDBJ databases">
        <title>Complete genome sequence of Spiroplasma clarkii CN-5 (DSM 19994).</title>
        <authorList>
            <person name="Tsai Y.-M."/>
            <person name="Chang A."/>
            <person name="Lo W.-S."/>
            <person name="Kuo C.-H."/>
        </authorList>
    </citation>
    <scope>NUCLEOTIDE SEQUENCE [LARGE SCALE GENOMIC DNA]</scope>
    <source>
        <strain evidence="1 2">CN-5</strain>
    </source>
</reference>
<gene>
    <name evidence="1" type="ORF">SCLAR_v1c02630</name>
</gene>
<dbReference type="RefSeq" id="WP_100254157.1">
    <property type="nucleotide sequence ID" value="NZ_CP024870.1"/>
</dbReference>
<evidence type="ECO:0000313" key="1">
    <source>
        <dbReference type="EMBL" id="ATX70593.1"/>
    </source>
</evidence>
<dbReference type="AlphaFoldDB" id="A0A2K8KFX4"/>
<dbReference type="Proteomes" id="UP000231179">
    <property type="component" value="Chromosome"/>
</dbReference>
<name>A0A2K8KFX4_9MOLU</name>